<accession>A0A8G2BHG8</accession>
<dbReference type="OrthoDB" id="7828598at2"/>
<comment type="caution">
    <text evidence="1">The sequence shown here is derived from an EMBL/GenBank/DDBJ whole genome shotgun (WGS) entry which is preliminary data.</text>
</comment>
<dbReference type="InterPro" id="IPR009057">
    <property type="entry name" value="Homeodomain-like_sf"/>
</dbReference>
<protein>
    <submittedName>
        <fullName evidence="1">Transcriptional regulator, TetR family</fullName>
    </submittedName>
</protein>
<sequence>MTDASDMAGEPATAADLLADAALEIAGTEGWRSVTLAGAAARAGIDPLTARRTLRCKAGLLAAISARVDAGMLAALDEDATDPAIPVRDRLFEALMARLDVVSANRAAFVSILDGLPRDLGTALASLPSLGRSMARTLDAVGERTWPPFGPLKVKGLALVWLATLRVWHRDDSPDMAVTMKALDGYLARAEEMANTFIPGARVVNGPADAPEAV</sequence>
<organism evidence="1 2">
    <name type="scientific">Thalassobaculum litoreum DSM 18839</name>
    <dbReference type="NCBI Taxonomy" id="1123362"/>
    <lineage>
        <taxon>Bacteria</taxon>
        <taxon>Pseudomonadati</taxon>
        <taxon>Pseudomonadota</taxon>
        <taxon>Alphaproteobacteria</taxon>
        <taxon>Rhodospirillales</taxon>
        <taxon>Thalassobaculaceae</taxon>
        <taxon>Thalassobaculum</taxon>
    </lineage>
</organism>
<evidence type="ECO:0000313" key="1">
    <source>
        <dbReference type="EMBL" id="SDF31836.1"/>
    </source>
</evidence>
<reference evidence="1 2" key="1">
    <citation type="submission" date="2016-10" db="EMBL/GenBank/DDBJ databases">
        <authorList>
            <person name="Varghese N."/>
            <person name="Submissions S."/>
        </authorList>
    </citation>
    <scope>NUCLEOTIDE SEQUENCE [LARGE SCALE GENOMIC DNA]</scope>
    <source>
        <strain evidence="1 2">DSM 18839</strain>
    </source>
</reference>
<proteinExistence type="predicted"/>
<name>A0A8G2BHG8_9PROT</name>
<keyword evidence="2" id="KW-1185">Reference proteome</keyword>
<dbReference type="SUPFAM" id="SSF46689">
    <property type="entry name" value="Homeodomain-like"/>
    <property type="match status" value="1"/>
</dbReference>
<dbReference type="AlphaFoldDB" id="A0A8G2BHG8"/>
<gene>
    <name evidence="1" type="ORF">SAMN05660686_01023</name>
</gene>
<dbReference type="RefSeq" id="WP_139189095.1">
    <property type="nucleotide sequence ID" value="NZ_FNBW01000002.1"/>
</dbReference>
<dbReference type="Proteomes" id="UP000198615">
    <property type="component" value="Unassembled WGS sequence"/>
</dbReference>
<evidence type="ECO:0000313" key="2">
    <source>
        <dbReference type="Proteomes" id="UP000198615"/>
    </source>
</evidence>
<dbReference type="Gene3D" id="1.10.357.10">
    <property type="entry name" value="Tetracycline Repressor, domain 2"/>
    <property type="match status" value="1"/>
</dbReference>
<dbReference type="EMBL" id="FNBW01000002">
    <property type="protein sequence ID" value="SDF31836.1"/>
    <property type="molecule type" value="Genomic_DNA"/>
</dbReference>